<organism evidence="1 2">
    <name type="scientific">Phytophthora cactorum</name>
    <dbReference type="NCBI Taxonomy" id="29920"/>
    <lineage>
        <taxon>Eukaryota</taxon>
        <taxon>Sar</taxon>
        <taxon>Stramenopiles</taxon>
        <taxon>Oomycota</taxon>
        <taxon>Peronosporomycetes</taxon>
        <taxon>Peronosporales</taxon>
        <taxon>Peronosporaceae</taxon>
        <taxon>Phytophthora</taxon>
    </lineage>
</organism>
<name>A0A8T1TNQ1_9STRA</name>
<evidence type="ECO:0000313" key="1">
    <source>
        <dbReference type="EMBL" id="KAG6944742.1"/>
    </source>
</evidence>
<evidence type="ECO:0000313" key="2">
    <source>
        <dbReference type="Proteomes" id="UP000688947"/>
    </source>
</evidence>
<dbReference type="EMBL" id="JAENGZ010002135">
    <property type="protein sequence ID" value="KAG6944742.1"/>
    <property type="molecule type" value="Genomic_DNA"/>
</dbReference>
<reference evidence="1" key="1">
    <citation type="submission" date="2021-01" db="EMBL/GenBank/DDBJ databases">
        <title>Phytophthora aleatoria, a newly-described species from Pinus radiata is distinct from Phytophthora cactorum isolates based on comparative genomics.</title>
        <authorList>
            <person name="Mcdougal R."/>
            <person name="Panda P."/>
            <person name="Williams N."/>
            <person name="Studholme D.J."/>
        </authorList>
    </citation>
    <scope>NUCLEOTIDE SEQUENCE</scope>
    <source>
        <strain evidence="1">NZFS 3830</strain>
    </source>
</reference>
<protein>
    <submittedName>
        <fullName evidence="1">Uncharacterized protein</fullName>
    </submittedName>
</protein>
<proteinExistence type="predicted"/>
<sequence length="112" mass="12912">MFSPERWHASRIPFTSVKDLPRKIKDQARRKWLSMQLSSAIYKFDRTIRPPEEMAERFSSVLGKIADSSLNVKEPEWQGCISSNLNQIRMGDLFVDEPDYSENGGTCFQPAN</sequence>
<dbReference type="AlphaFoldDB" id="A0A8T1TNQ1"/>
<gene>
    <name evidence="1" type="ORF">JG687_00017682</name>
</gene>
<dbReference type="OrthoDB" id="89966at2759"/>
<dbReference type="Proteomes" id="UP000688947">
    <property type="component" value="Unassembled WGS sequence"/>
</dbReference>
<dbReference type="VEuPathDB" id="FungiDB:PC110_g15001"/>
<accession>A0A8T1TNQ1</accession>
<comment type="caution">
    <text evidence="1">The sequence shown here is derived from an EMBL/GenBank/DDBJ whole genome shotgun (WGS) entry which is preliminary data.</text>
</comment>